<dbReference type="UniPathway" id="UPA00038">
    <property type="reaction ID" value="UER00491"/>
</dbReference>
<dbReference type="NCBIfam" id="TIGR03026">
    <property type="entry name" value="NDP-sugDHase"/>
    <property type="match status" value="1"/>
</dbReference>
<feature type="binding site" evidence="11">
    <location>
        <position position="86"/>
    </location>
    <ligand>
        <name>NAD(+)</name>
        <dbReference type="ChEBI" id="CHEBI:57540"/>
    </ligand>
</feature>
<dbReference type="SUPFAM" id="SSF51735">
    <property type="entry name" value="NAD(P)-binding Rossmann-fold domains"/>
    <property type="match status" value="1"/>
</dbReference>
<protein>
    <recommendedName>
        <fullName evidence="4 8">UDP-glucose 6-dehydrogenase</fullName>
        <ecNumber evidence="3 8">1.1.1.22</ecNumber>
    </recommendedName>
</protein>
<dbReference type="InterPro" id="IPR008927">
    <property type="entry name" value="6-PGluconate_DH-like_C_sf"/>
</dbReference>
<evidence type="ECO:0000256" key="10">
    <source>
        <dbReference type="PIRSR" id="PIRSR500134-2"/>
    </source>
</evidence>
<feature type="binding site" evidence="11">
    <location>
        <position position="345"/>
    </location>
    <ligand>
        <name>NAD(+)</name>
        <dbReference type="ChEBI" id="CHEBI:57540"/>
    </ligand>
</feature>
<proteinExistence type="inferred from homology"/>
<dbReference type="InterPro" id="IPR017476">
    <property type="entry name" value="UDP-Glc/GDP-Man"/>
</dbReference>
<evidence type="ECO:0000256" key="5">
    <source>
        <dbReference type="ARBA" id="ARBA00023002"/>
    </source>
</evidence>
<dbReference type="InterPro" id="IPR036291">
    <property type="entry name" value="NAD(P)-bd_dom_sf"/>
</dbReference>
<dbReference type="AlphaFoldDB" id="A0A1R4GCU5"/>
<dbReference type="SMART" id="SM00984">
    <property type="entry name" value="UDPG_MGDP_dh_C"/>
    <property type="match status" value="1"/>
</dbReference>
<feature type="domain" description="UDP-glucose/GDP-mannose dehydrogenase C-terminal" evidence="12">
    <location>
        <begin position="331"/>
        <end position="432"/>
    </location>
</feature>
<accession>A0A1R4GCU5</accession>
<dbReference type="InterPro" id="IPR014027">
    <property type="entry name" value="UDP-Glc/GDP-Man_DH_C"/>
</dbReference>
<dbReference type="Pfam" id="PF00984">
    <property type="entry name" value="UDPG_MGDP_dh"/>
    <property type="match status" value="1"/>
</dbReference>
<feature type="active site" description="Nucleophile" evidence="9">
    <location>
        <position position="278"/>
    </location>
</feature>
<evidence type="ECO:0000259" key="12">
    <source>
        <dbReference type="SMART" id="SM00984"/>
    </source>
</evidence>
<evidence type="ECO:0000313" key="13">
    <source>
        <dbReference type="EMBL" id="SJM65875.1"/>
    </source>
</evidence>
<evidence type="ECO:0000256" key="2">
    <source>
        <dbReference type="ARBA" id="ARBA00006601"/>
    </source>
</evidence>
<evidence type="ECO:0000256" key="3">
    <source>
        <dbReference type="ARBA" id="ARBA00012954"/>
    </source>
</evidence>
<dbReference type="PANTHER" id="PTHR43750:SF3">
    <property type="entry name" value="UDP-GLUCOSE 6-DEHYDROGENASE TUAD"/>
    <property type="match status" value="1"/>
</dbReference>
<dbReference type="InterPro" id="IPR001732">
    <property type="entry name" value="UDP-Glc/GDP-Man_DH_N"/>
</dbReference>
<keyword evidence="6 8" id="KW-0520">NAD</keyword>
<gene>
    <name evidence="13" type="ORF">FM111_11555</name>
</gene>
<dbReference type="PIRSF" id="PIRSF500134">
    <property type="entry name" value="UDPglc_DH_bac"/>
    <property type="match status" value="1"/>
</dbReference>
<dbReference type="GO" id="GO:0051287">
    <property type="term" value="F:NAD binding"/>
    <property type="evidence" value="ECO:0007669"/>
    <property type="project" value="InterPro"/>
</dbReference>
<dbReference type="SUPFAM" id="SSF48179">
    <property type="entry name" value="6-phosphogluconate dehydrogenase C-terminal domain-like"/>
    <property type="match status" value="1"/>
</dbReference>
<comment type="similarity">
    <text evidence="2 8">Belongs to the UDP-glucose/GDP-mannose dehydrogenase family.</text>
</comment>
<feature type="binding site" evidence="10">
    <location>
        <position position="208"/>
    </location>
    <ligand>
        <name>substrate</name>
    </ligand>
</feature>
<dbReference type="EMBL" id="FUIE01000060">
    <property type="protein sequence ID" value="SJM65875.1"/>
    <property type="molecule type" value="Genomic_DNA"/>
</dbReference>
<feature type="binding site" evidence="10">
    <location>
        <begin position="156"/>
        <end position="159"/>
    </location>
    <ligand>
        <name>substrate</name>
    </ligand>
</feature>
<dbReference type="Pfam" id="PF03721">
    <property type="entry name" value="UDPG_MGDP_dh_N"/>
    <property type="match status" value="1"/>
</dbReference>
<dbReference type="GO" id="GO:0000271">
    <property type="term" value="P:polysaccharide biosynthetic process"/>
    <property type="evidence" value="ECO:0007669"/>
    <property type="project" value="InterPro"/>
</dbReference>
<feature type="binding site" evidence="11">
    <location>
        <position position="123"/>
    </location>
    <ligand>
        <name>NAD(+)</name>
        <dbReference type="ChEBI" id="CHEBI:57540"/>
    </ligand>
</feature>
<dbReference type="PIRSF" id="PIRSF000124">
    <property type="entry name" value="UDPglc_GDPman_dh"/>
    <property type="match status" value="1"/>
</dbReference>
<evidence type="ECO:0000256" key="7">
    <source>
        <dbReference type="ARBA" id="ARBA00047473"/>
    </source>
</evidence>
<dbReference type="InterPro" id="IPR014026">
    <property type="entry name" value="UDP-Glc/GDP-Man_DH_dimer"/>
</dbReference>
<evidence type="ECO:0000256" key="11">
    <source>
        <dbReference type="PIRSR" id="PIRSR500134-3"/>
    </source>
</evidence>
<feature type="binding site" evidence="10">
    <location>
        <position position="275"/>
    </location>
    <ligand>
        <name>substrate</name>
    </ligand>
</feature>
<sequence>MKLAVVGTGYVGLVSGVCLAAKGHDVTCVDINPAIVDRLNRAEPTIYEVGLPELLKEVRDSGRFRATTQITEALDGSDLVLIAVGTPSENGVIDLKYIRQVAGEIGAYIKTAGRHISVVVKSTVVPGTTDTVVREEIEAASGFKHPAFGLGMNPEFLREGEAIEDFAEPDRIVLGNEDPETLARLEELYAPWSVDKVRVNTRTAEMIKYANNALLATQISAVNEIANLAAALGGIDVLDVVGGVHLDKRWNPILEAGARAKPQILTYLVPGCGFGGSCFPKDVQALRSQGEQEGLPMRMMNAVLDVNDAQPSQVLDIVERDLPDLSGKRVLVLGLAFKPGTDDVRESASLKIVDQLVAKGADVVAHDPIAVDHFKKAVGPAGEQVRYVEDWEAEVASAQVVIVATKWPDYAVLTSQDLSGKLLFDARRMFPPAQVGGAQYLSIGRRIA</sequence>
<dbReference type="EC" id="1.1.1.22" evidence="3 8"/>
<comment type="pathway">
    <text evidence="1">Nucleotide-sugar biosynthesis; UDP-alpha-D-glucuronate biosynthesis; UDP-alpha-D-glucuronate from UDP-alpha-D-glucose: step 1/1.</text>
</comment>
<dbReference type="RefSeq" id="WP_087141121.1">
    <property type="nucleotide sequence ID" value="NZ_FUIE01000060.1"/>
</dbReference>
<evidence type="ECO:0000256" key="1">
    <source>
        <dbReference type="ARBA" id="ARBA00004701"/>
    </source>
</evidence>
<dbReference type="OrthoDB" id="9803238at2"/>
<dbReference type="Proteomes" id="UP000195766">
    <property type="component" value="Unassembled WGS sequence"/>
</dbReference>
<dbReference type="PANTHER" id="PTHR43750">
    <property type="entry name" value="UDP-GLUCOSE 6-DEHYDROGENASE TUAD"/>
    <property type="match status" value="1"/>
</dbReference>
<feature type="binding site" evidence="11">
    <location>
        <position position="159"/>
    </location>
    <ligand>
        <name>NAD(+)</name>
        <dbReference type="ChEBI" id="CHEBI:57540"/>
    </ligand>
</feature>
<dbReference type="GO" id="GO:0006065">
    <property type="term" value="P:UDP-glucuronate biosynthetic process"/>
    <property type="evidence" value="ECO:0007669"/>
    <property type="project" value="UniProtKB-UniPathway"/>
</dbReference>
<evidence type="ECO:0000313" key="14">
    <source>
        <dbReference type="Proteomes" id="UP000195766"/>
    </source>
</evidence>
<feature type="binding site" evidence="10">
    <location>
        <begin position="267"/>
        <end position="271"/>
    </location>
    <ligand>
        <name>substrate</name>
    </ligand>
</feature>
<dbReference type="Pfam" id="PF03720">
    <property type="entry name" value="UDPG_MGDP_dh_C"/>
    <property type="match status" value="1"/>
</dbReference>
<dbReference type="InterPro" id="IPR028357">
    <property type="entry name" value="UDPglc_DH_bac"/>
</dbReference>
<feature type="binding site" evidence="11">
    <location>
        <position position="30"/>
    </location>
    <ligand>
        <name>NAD(+)</name>
        <dbReference type="ChEBI" id="CHEBI:57540"/>
    </ligand>
</feature>
<evidence type="ECO:0000256" key="6">
    <source>
        <dbReference type="ARBA" id="ARBA00023027"/>
    </source>
</evidence>
<evidence type="ECO:0000256" key="8">
    <source>
        <dbReference type="PIRNR" id="PIRNR000124"/>
    </source>
</evidence>
<evidence type="ECO:0000256" key="4">
    <source>
        <dbReference type="ARBA" id="ARBA00015132"/>
    </source>
</evidence>
<evidence type="ECO:0000256" key="9">
    <source>
        <dbReference type="PIRSR" id="PIRSR500134-1"/>
    </source>
</evidence>
<feature type="binding site" evidence="10">
    <location>
        <position position="338"/>
    </location>
    <ligand>
        <name>substrate</name>
    </ligand>
</feature>
<dbReference type="SUPFAM" id="SSF52413">
    <property type="entry name" value="UDP-glucose/GDP-mannose dehydrogenase C-terminal domain"/>
    <property type="match status" value="1"/>
</dbReference>
<dbReference type="Gene3D" id="3.40.50.720">
    <property type="entry name" value="NAD(P)-binding Rossmann-like Domain"/>
    <property type="match status" value="2"/>
</dbReference>
<organism evidence="13 14">
    <name type="scientific">Brevundimonas diminuta 3F5N</name>
    <dbReference type="NCBI Taxonomy" id="1255603"/>
    <lineage>
        <taxon>Bacteria</taxon>
        <taxon>Pseudomonadati</taxon>
        <taxon>Pseudomonadota</taxon>
        <taxon>Alphaproteobacteria</taxon>
        <taxon>Caulobacterales</taxon>
        <taxon>Caulobacteraceae</taxon>
        <taxon>Brevundimonas</taxon>
    </lineage>
</organism>
<dbReference type="GO" id="GO:0003979">
    <property type="term" value="F:UDP-glucose 6-dehydrogenase activity"/>
    <property type="evidence" value="ECO:0007669"/>
    <property type="project" value="UniProtKB-EC"/>
</dbReference>
<name>A0A1R4GCU5_BREDI</name>
<comment type="catalytic activity">
    <reaction evidence="7 8">
        <text>UDP-alpha-D-glucose + 2 NAD(+) + H2O = UDP-alpha-D-glucuronate + 2 NADH + 3 H(+)</text>
        <dbReference type="Rhea" id="RHEA:23596"/>
        <dbReference type="ChEBI" id="CHEBI:15377"/>
        <dbReference type="ChEBI" id="CHEBI:15378"/>
        <dbReference type="ChEBI" id="CHEBI:57540"/>
        <dbReference type="ChEBI" id="CHEBI:57945"/>
        <dbReference type="ChEBI" id="CHEBI:58052"/>
        <dbReference type="ChEBI" id="CHEBI:58885"/>
        <dbReference type="EC" id="1.1.1.22"/>
    </reaction>
</comment>
<reference evidence="13 14" key="1">
    <citation type="submission" date="2017-02" db="EMBL/GenBank/DDBJ databases">
        <authorList>
            <person name="Peterson S.W."/>
        </authorList>
    </citation>
    <scope>NUCLEOTIDE SEQUENCE [LARGE SCALE GENOMIC DNA]</scope>
    <source>
        <strain evidence="13 14">3F5N</strain>
    </source>
</reference>
<keyword evidence="5 8" id="KW-0560">Oxidoreductase</keyword>
<feature type="binding site" evidence="11">
    <location>
        <position position="281"/>
    </location>
    <ligand>
        <name>NAD(+)</name>
        <dbReference type="ChEBI" id="CHEBI:57540"/>
    </ligand>
</feature>
<dbReference type="Gene3D" id="1.20.5.100">
    <property type="entry name" value="Cytochrome c1, transmembrane anchor, C-terminal"/>
    <property type="match status" value="1"/>
</dbReference>
<dbReference type="InterPro" id="IPR036220">
    <property type="entry name" value="UDP-Glc/GDP-Man_DH_C_sf"/>
</dbReference>